<keyword evidence="3" id="KW-1185">Reference proteome</keyword>
<organism evidence="2 3">
    <name type="scientific">Streptomyces cellulosae</name>
    <dbReference type="NCBI Taxonomy" id="1968"/>
    <lineage>
        <taxon>Bacteria</taxon>
        <taxon>Bacillati</taxon>
        <taxon>Actinomycetota</taxon>
        <taxon>Actinomycetes</taxon>
        <taxon>Kitasatosporales</taxon>
        <taxon>Streptomycetaceae</taxon>
        <taxon>Streptomyces</taxon>
    </lineage>
</organism>
<proteinExistence type="predicted"/>
<evidence type="ECO:0000313" key="3">
    <source>
        <dbReference type="Proteomes" id="UP001600650"/>
    </source>
</evidence>
<evidence type="ECO:0008006" key="4">
    <source>
        <dbReference type="Google" id="ProtNLM"/>
    </source>
</evidence>
<reference evidence="2 3" key="1">
    <citation type="submission" date="2024-09" db="EMBL/GenBank/DDBJ databases">
        <title>The Natural Products Discovery Center: Release of the First 8490 Sequenced Strains for Exploring Actinobacteria Biosynthetic Diversity.</title>
        <authorList>
            <person name="Kalkreuter E."/>
            <person name="Kautsar S.A."/>
            <person name="Yang D."/>
            <person name="Bader C.D."/>
            <person name="Teijaro C.N."/>
            <person name="Fluegel L."/>
            <person name="Davis C.M."/>
            <person name="Simpson J.R."/>
            <person name="Lauterbach L."/>
            <person name="Steele A.D."/>
            <person name="Gui C."/>
            <person name="Meng S."/>
            <person name="Li G."/>
            <person name="Viehrig K."/>
            <person name="Ye F."/>
            <person name="Su P."/>
            <person name="Kiefer A.F."/>
            <person name="Nichols A."/>
            <person name="Cepeda A.J."/>
            <person name="Yan W."/>
            <person name="Fan B."/>
            <person name="Jiang Y."/>
            <person name="Adhikari A."/>
            <person name="Zheng C.-J."/>
            <person name="Schuster L."/>
            <person name="Cowan T.M."/>
            <person name="Smanski M.J."/>
            <person name="Chevrette M.G."/>
            <person name="De Carvalho L.P.S."/>
            <person name="Shen B."/>
        </authorList>
    </citation>
    <scope>NUCLEOTIDE SEQUENCE [LARGE SCALE GENOMIC DNA]</scope>
    <source>
        <strain evidence="2 3">NPDC057399</strain>
    </source>
</reference>
<sequence length="210" mass="23244">MAERITLADDGRDPWDRQGGESEKKYAYFQTYLQLGRTRTPKKTVEKLNEKAREAGAKELSRRTIQEDSYRYRWAERAAAFDRHMDAQWSKAVIEHGRRMVQEHLKTGRALLAKAEAALGAITPEELTPGDAAKFIDLYSKLTRVALGEPETSVSVSGPKGGPVQITAVPEDEGAREQQLRAASLEIAQRLGLGVAAAELDEEAILALPE</sequence>
<dbReference type="Proteomes" id="UP001600650">
    <property type="component" value="Unassembled WGS sequence"/>
</dbReference>
<accession>A0ABW6JLX8</accession>
<name>A0ABW6JLX8_STRCE</name>
<gene>
    <name evidence="2" type="ORF">ACFU0X_20515</name>
</gene>
<feature type="region of interest" description="Disordered" evidence="1">
    <location>
        <begin position="1"/>
        <end position="21"/>
    </location>
</feature>
<comment type="caution">
    <text evidence="2">The sequence shown here is derived from an EMBL/GenBank/DDBJ whole genome shotgun (WGS) entry which is preliminary data.</text>
</comment>
<evidence type="ECO:0000256" key="1">
    <source>
        <dbReference type="SAM" id="MobiDB-lite"/>
    </source>
</evidence>
<protein>
    <recommendedName>
        <fullName evidence="4">Terminase small subunit</fullName>
    </recommendedName>
</protein>
<dbReference type="EMBL" id="JBHVBU010000058">
    <property type="protein sequence ID" value="MFE7965385.1"/>
    <property type="molecule type" value="Genomic_DNA"/>
</dbReference>
<dbReference type="RefSeq" id="WP_381727247.1">
    <property type="nucleotide sequence ID" value="NZ_JBHVBU010000058.1"/>
</dbReference>
<evidence type="ECO:0000313" key="2">
    <source>
        <dbReference type="EMBL" id="MFE7965385.1"/>
    </source>
</evidence>